<sequence length="174" mass="18037">AASGGPRGGGLGALTSVTHLTACPPRSRSPGGEDVADPVAGGRGVPRGGARPGRTGSGVGGRREARGGGGAHGPCLLQVPARAEEITIPADVTPERVPTHIVDYSEAEQTEEELQDEIHKANVVCVVYDVSEEATIEKVSRRELTAYARYLSPVPHSVKSCLQCRPGEQTDPAL</sequence>
<name>A0A8C0WRS9_CASCN</name>
<dbReference type="Ensembl" id="ENSCCNT00000020403.1">
    <property type="protein sequence ID" value="ENSCCNP00000015624.1"/>
    <property type="gene ID" value="ENSCCNG00000015560.1"/>
</dbReference>
<evidence type="ECO:0000313" key="2">
    <source>
        <dbReference type="Ensembl" id="ENSCCNP00000015624.1"/>
    </source>
</evidence>
<organism evidence="2">
    <name type="scientific">Castor canadensis</name>
    <name type="common">American beaver</name>
    <dbReference type="NCBI Taxonomy" id="51338"/>
    <lineage>
        <taxon>Eukaryota</taxon>
        <taxon>Metazoa</taxon>
        <taxon>Chordata</taxon>
        <taxon>Craniata</taxon>
        <taxon>Vertebrata</taxon>
        <taxon>Euteleostomi</taxon>
        <taxon>Mammalia</taxon>
        <taxon>Eutheria</taxon>
        <taxon>Euarchontoglires</taxon>
        <taxon>Glires</taxon>
        <taxon>Rodentia</taxon>
        <taxon>Castorimorpha</taxon>
        <taxon>Castoridae</taxon>
        <taxon>Castor</taxon>
    </lineage>
</organism>
<dbReference type="InterPro" id="IPR027417">
    <property type="entry name" value="P-loop_NTPase"/>
</dbReference>
<feature type="compositionally biased region" description="Gly residues" evidence="1">
    <location>
        <begin position="1"/>
        <end position="12"/>
    </location>
</feature>
<protein>
    <submittedName>
        <fullName evidence="2">Uncharacterized protein</fullName>
    </submittedName>
</protein>
<proteinExistence type="predicted"/>
<gene>
    <name evidence="2" type="primary">Rhot2</name>
</gene>
<reference evidence="2" key="1">
    <citation type="submission" date="2023-09" db="UniProtKB">
        <authorList>
            <consortium name="Ensembl"/>
        </authorList>
    </citation>
    <scope>IDENTIFICATION</scope>
</reference>
<accession>A0A8C0WRS9</accession>
<dbReference type="AlphaFoldDB" id="A0A8C0WRS9"/>
<feature type="region of interest" description="Disordered" evidence="1">
    <location>
        <begin position="1"/>
        <end position="75"/>
    </location>
</feature>
<evidence type="ECO:0000256" key="1">
    <source>
        <dbReference type="SAM" id="MobiDB-lite"/>
    </source>
</evidence>
<dbReference type="Gene3D" id="3.40.50.300">
    <property type="entry name" value="P-loop containing nucleotide triphosphate hydrolases"/>
    <property type="match status" value="1"/>
</dbReference>
<feature type="compositionally biased region" description="Gly residues" evidence="1">
    <location>
        <begin position="41"/>
        <end position="60"/>
    </location>
</feature>